<evidence type="ECO:0000313" key="5">
    <source>
        <dbReference type="EMBL" id="NYF79029.1"/>
    </source>
</evidence>
<dbReference type="Proteomes" id="UP000589520">
    <property type="component" value="Unassembled WGS sequence"/>
</dbReference>
<evidence type="ECO:0000313" key="6">
    <source>
        <dbReference type="Proteomes" id="UP000589520"/>
    </source>
</evidence>
<keyword evidence="6" id="KW-1185">Reference proteome</keyword>
<comment type="caution">
    <text evidence="5">The sequence shown here is derived from an EMBL/GenBank/DDBJ whole genome shotgun (WGS) entry which is preliminary data.</text>
</comment>
<gene>
    <name evidence="5" type="ORF">HDF17_001316</name>
</gene>
<sequence length="228" mass="25106">MNQLTVIQQDAIIVDQVLSDAHLCELGDVIAEAGFAKVIATDRNDIWKQNGALNPEAGSVQVIWTEDDDLNKVVKRFDSVATYPTQTVLDEILHVAKGVAKDQHLLDGGLTEGDEYIGIVAYFYRYPPGSRLVWHLDSSYLGGFAMCLTSDWNENWGGYFAFENASDTHCPSGFGHYVEPRFNRMVVFGSKVRHAVLSVANDAPTSRIGIAGFFVKKAHAKAMLKVPA</sequence>
<name>A0A7Y9TG34_9BACT</name>
<evidence type="ECO:0000259" key="4">
    <source>
        <dbReference type="SMART" id="SM00702"/>
    </source>
</evidence>
<accession>A0A7Y9TG34</accession>
<dbReference type="Pfam" id="PF13640">
    <property type="entry name" value="2OG-FeII_Oxy_3"/>
    <property type="match status" value="1"/>
</dbReference>
<dbReference type="RefSeq" id="WP_179488916.1">
    <property type="nucleotide sequence ID" value="NZ_JACCCW010000001.1"/>
</dbReference>
<evidence type="ECO:0000256" key="1">
    <source>
        <dbReference type="ARBA" id="ARBA00001961"/>
    </source>
</evidence>
<reference evidence="5 6" key="1">
    <citation type="submission" date="2020-07" db="EMBL/GenBank/DDBJ databases">
        <title>Genomic Encyclopedia of Type Strains, Phase IV (KMG-V): Genome sequencing to study the core and pangenomes of soil and plant-associated prokaryotes.</title>
        <authorList>
            <person name="Whitman W."/>
        </authorList>
    </citation>
    <scope>NUCLEOTIDE SEQUENCE [LARGE SCALE GENOMIC DNA]</scope>
    <source>
        <strain evidence="5 6">X4EP2</strain>
    </source>
</reference>
<dbReference type="GO" id="GO:0005506">
    <property type="term" value="F:iron ion binding"/>
    <property type="evidence" value="ECO:0007669"/>
    <property type="project" value="InterPro"/>
</dbReference>
<protein>
    <recommendedName>
        <fullName evidence="4">Prolyl 4-hydroxylase alpha subunit domain-containing protein</fullName>
    </recommendedName>
</protein>
<comment type="cofactor">
    <cofactor evidence="1">
        <name>L-ascorbate</name>
        <dbReference type="ChEBI" id="CHEBI:38290"/>
    </cofactor>
</comment>
<evidence type="ECO:0000256" key="2">
    <source>
        <dbReference type="ARBA" id="ARBA00022964"/>
    </source>
</evidence>
<dbReference type="InterPro" id="IPR006620">
    <property type="entry name" value="Pro_4_hyd_alph"/>
</dbReference>
<dbReference type="GO" id="GO:0051213">
    <property type="term" value="F:dioxygenase activity"/>
    <property type="evidence" value="ECO:0007669"/>
    <property type="project" value="UniProtKB-KW"/>
</dbReference>
<proteinExistence type="predicted"/>
<dbReference type="Gene3D" id="2.60.120.620">
    <property type="entry name" value="q2cbj1_9rhob like domain"/>
    <property type="match status" value="1"/>
</dbReference>
<keyword evidence="2" id="KW-0223">Dioxygenase</keyword>
<dbReference type="AlphaFoldDB" id="A0A7Y9TG34"/>
<dbReference type="GO" id="GO:0031418">
    <property type="term" value="F:L-ascorbic acid binding"/>
    <property type="evidence" value="ECO:0007669"/>
    <property type="project" value="InterPro"/>
</dbReference>
<feature type="domain" description="Prolyl 4-hydroxylase alpha subunit" evidence="4">
    <location>
        <begin position="9"/>
        <end position="215"/>
    </location>
</feature>
<evidence type="ECO:0000256" key="3">
    <source>
        <dbReference type="ARBA" id="ARBA00023002"/>
    </source>
</evidence>
<organism evidence="5 6">
    <name type="scientific">Granulicella arctica</name>
    <dbReference type="NCBI Taxonomy" id="940613"/>
    <lineage>
        <taxon>Bacteria</taxon>
        <taxon>Pseudomonadati</taxon>
        <taxon>Acidobacteriota</taxon>
        <taxon>Terriglobia</taxon>
        <taxon>Terriglobales</taxon>
        <taxon>Acidobacteriaceae</taxon>
        <taxon>Granulicella</taxon>
    </lineage>
</organism>
<dbReference type="EMBL" id="JACCCW010000001">
    <property type="protein sequence ID" value="NYF79029.1"/>
    <property type="molecule type" value="Genomic_DNA"/>
</dbReference>
<dbReference type="InterPro" id="IPR044862">
    <property type="entry name" value="Pro_4_hyd_alph_FE2OG_OXY"/>
</dbReference>
<dbReference type="SMART" id="SM00702">
    <property type="entry name" value="P4Hc"/>
    <property type="match status" value="1"/>
</dbReference>
<dbReference type="GO" id="GO:0016705">
    <property type="term" value="F:oxidoreductase activity, acting on paired donors, with incorporation or reduction of molecular oxygen"/>
    <property type="evidence" value="ECO:0007669"/>
    <property type="project" value="InterPro"/>
</dbReference>
<keyword evidence="3" id="KW-0560">Oxidoreductase</keyword>